<comment type="caution">
    <text evidence="3">The sequence shown here is derived from an EMBL/GenBank/DDBJ whole genome shotgun (WGS) entry which is preliminary data.</text>
</comment>
<dbReference type="RefSeq" id="WP_154472247.1">
    <property type="nucleotide sequence ID" value="NZ_VUMD01000007.1"/>
</dbReference>
<keyword evidence="4" id="KW-1185">Reference proteome</keyword>
<dbReference type="Pfam" id="PF00534">
    <property type="entry name" value="Glycos_transf_1"/>
    <property type="match status" value="1"/>
</dbReference>
<feature type="domain" description="Glycosyl transferase family 1" evidence="1">
    <location>
        <begin position="189"/>
        <end position="331"/>
    </location>
</feature>
<evidence type="ECO:0000313" key="4">
    <source>
        <dbReference type="Proteomes" id="UP000429958"/>
    </source>
</evidence>
<protein>
    <submittedName>
        <fullName evidence="3">Glycosyltransferase</fullName>
    </submittedName>
</protein>
<evidence type="ECO:0000259" key="1">
    <source>
        <dbReference type="Pfam" id="PF00534"/>
    </source>
</evidence>
<organism evidence="3 4">
    <name type="scientific">Clostridium porci</name>
    <dbReference type="NCBI Taxonomy" id="2605778"/>
    <lineage>
        <taxon>Bacteria</taxon>
        <taxon>Bacillati</taxon>
        <taxon>Bacillota</taxon>
        <taxon>Clostridia</taxon>
        <taxon>Eubacteriales</taxon>
        <taxon>Clostridiaceae</taxon>
        <taxon>Clostridium</taxon>
    </lineage>
</organism>
<dbReference type="AlphaFoldDB" id="A0A7X2NL18"/>
<dbReference type="GO" id="GO:0016757">
    <property type="term" value="F:glycosyltransferase activity"/>
    <property type="evidence" value="ECO:0007669"/>
    <property type="project" value="InterPro"/>
</dbReference>
<dbReference type="Proteomes" id="UP000429958">
    <property type="component" value="Unassembled WGS sequence"/>
</dbReference>
<dbReference type="Pfam" id="PF13439">
    <property type="entry name" value="Glyco_transf_4"/>
    <property type="match status" value="1"/>
</dbReference>
<reference evidence="3 4" key="1">
    <citation type="submission" date="2019-08" db="EMBL/GenBank/DDBJ databases">
        <title>In-depth cultivation of the pig gut microbiome towards novel bacterial diversity and tailored functional studies.</title>
        <authorList>
            <person name="Wylensek D."/>
            <person name="Hitch T.C.A."/>
            <person name="Clavel T."/>
        </authorList>
    </citation>
    <scope>NUCLEOTIDE SEQUENCE [LARGE SCALE GENOMIC DNA]</scope>
    <source>
        <strain evidence="3 4">WCA-389-WT-23D1</strain>
    </source>
</reference>
<gene>
    <name evidence="3" type="ORF">FYJ39_09535</name>
</gene>
<evidence type="ECO:0000259" key="2">
    <source>
        <dbReference type="Pfam" id="PF13439"/>
    </source>
</evidence>
<sequence length="375" mass="43182">MKPKSRIMYIVSSLKKCGPTNQLYEIIRNLDFTKYVAILVVLSELEAPDRHKDFEALPIHLVSMRLRRFQYEFQQRRQLKAVIKKYEPDVIHTSGIRGDVFVSQLNMGVPHCATIRCCFKEDYLGRYGYFLGMIMYKKHVMALKKITYSVFCSESLKLKFKTVKCRACEVIHNGVDAKRYFPCRSQEEKNEIKSELKLDCNKKIFVVVGELAEWKNPLLIVQAFNESRYKTNSLLIFLGKGNLLDECKAAAGDNILFLGQTELVDKYLRAADVYISASRTEGFPNSVLEAAASGTSLILSDIPQHKEMFQNDEKAVSYFELNQKKQLKHIIEKEQELSPAAINFSLSQYISESFSGVSMSRKYQKLYERMRAEGC</sequence>
<name>A0A7X2NL18_9CLOT</name>
<dbReference type="InterPro" id="IPR001296">
    <property type="entry name" value="Glyco_trans_1"/>
</dbReference>
<evidence type="ECO:0000313" key="3">
    <source>
        <dbReference type="EMBL" id="MSS36807.1"/>
    </source>
</evidence>
<dbReference type="EMBL" id="VUMD01000007">
    <property type="protein sequence ID" value="MSS36807.1"/>
    <property type="molecule type" value="Genomic_DNA"/>
</dbReference>
<dbReference type="Gene3D" id="3.40.50.2000">
    <property type="entry name" value="Glycogen Phosphorylase B"/>
    <property type="match status" value="2"/>
</dbReference>
<accession>A0A7X2NL18</accession>
<dbReference type="PANTHER" id="PTHR45947">
    <property type="entry name" value="SULFOQUINOVOSYL TRANSFERASE SQD2"/>
    <property type="match status" value="1"/>
</dbReference>
<dbReference type="InterPro" id="IPR050194">
    <property type="entry name" value="Glycosyltransferase_grp1"/>
</dbReference>
<keyword evidence="3" id="KW-0808">Transferase</keyword>
<dbReference type="PANTHER" id="PTHR45947:SF3">
    <property type="entry name" value="SULFOQUINOVOSYL TRANSFERASE SQD2"/>
    <property type="match status" value="1"/>
</dbReference>
<feature type="domain" description="Glycosyltransferase subfamily 4-like N-terminal" evidence="2">
    <location>
        <begin position="39"/>
        <end position="179"/>
    </location>
</feature>
<dbReference type="SUPFAM" id="SSF53756">
    <property type="entry name" value="UDP-Glycosyltransferase/glycogen phosphorylase"/>
    <property type="match status" value="1"/>
</dbReference>
<dbReference type="InterPro" id="IPR028098">
    <property type="entry name" value="Glyco_trans_4-like_N"/>
</dbReference>
<proteinExistence type="predicted"/>